<dbReference type="GO" id="GO:0005829">
    <property type="term" value="C:cytosol"/>
    <property type="evidence" value="ECO:0007669"/>
    <property type="project" value="TreeGrafter"/>
</dbReference>
<dbReference type="InterPro" id="IPR013785">
    <property type="entry name" value="Aldolase_TIM"/>
</dbReference>
<dbReference type="PANTHER" id="PTHR43406:SF1">
    <property type="entry name" value="TRYPTOPHAN SYNTHASE ALPHA CHAIN, CHLOROPLASTIC"/>
    <property type="match status" value="1"/>
</dbReference>
<feature type="active site" description="Proton acceptor" evidence="9">
    <location>
        <position position="71"/>
    </location>
</feature>
<evidence type="ECO:0000256" key="6">
    <source>
        <dbReference type="ARBA" id="ARBA00023141"/>
    </source>
</evidence>
<evidence type="ECO:0000256" key="10">
    <source>
        <dbReference type="RuleBase" id="RU003662"/>
    </source>
</evidence>
<dbReference type="AlphaFoldDB" id="A0A7I9VSE2"/>
<dbReference type="SUPFAM" id="SSF51366">
    <property type="entry name" value="Ribulose-phoshate binding barrel"/>
    <property type="match status" value="1"/>
</dbReference>
<dbReference type="CDD" id="cd04724">
    <property type="entry name" value="Tryptophan_synthase_alpha"/>
    <property type="match status" value="1"/>
</dbReference>
<comment type="similarity">
    <text evidence="9 10">Belongs to the TrpA family.</text>
</comment>
<dbReference type="EC" id="4.2.1.20" evidence="9"/>
<keyword evidence="12" id="KW-1185">Reference proteome</keyword>
<dbReference type="Proteomes" id="UP000503640">
    <property type="component" value="Unassembled WGS sequence"/>
</dbReference>
<evidence type="ECO:0000256" key="5">
    <source>
        <dbReference type="ARBA" id="ARBA00022822"/>
    </source>
</evidence>
<keyword evidence="7 9" id="KW-0456">Lyase</keyword>
<dbReference type="GO" id="GO:0004834">
    <property type="term" value="F:tryptophan synthase activity"/>
    <property type="evidence" value="ECO:0007669"/>
    <property type="project" value="UniProtKB-UniRule"/>
</dbReference>
<sequence>MSPATHPVAARDDRIASMFAAARDRGEAALVTYLMAGDPDLATAKAAAVACADGGTDLLEIGMPFSDPIADGPTLQRAAERALASGTTVASALEVAAHVRARSQVRLALMGYLNPVLSYGLERFFADAARSGVDAVILPDVPPEEAGELRRFADAAGVKTVFLLAPTSTEARRRAAAEVASGFLYFVSVTGVTGARRALPEDLAMRVAEVRAASPVPVVVGFGVSTPAQAHEVARLADGVVVGSALVARLAEPGSRAARAERVRRFVRSLKRAMLR</sequence>
<evidence type="ECO:0000256" key="3">
    <source>
        <dbReference type="ARBA" id="ARBA00011270"/>
    </source>
</evidence>
<comment type="subunit">
    <text evidence="3 9">Tetramer of two alpha and two beta chains.</text>
</comment>
<dbReference type="InterPro" id="IPR011060">
    <property type="entry name" value="RibuloseP-bd_barrel"/>
</dbReference>
<dbReference type="Gene3D" id="3.20.20.70">
    <property type="entry name" value="Aldolase class I"/>
    <property type="match status" value="1"/>
</dbReference>
<evidence type="ECO:0000256" key="8">
    <source>
        <dbReference type="ARBA" id="ARBA00049047"/>
    </source>
</evidence>
<dbReference type="Pfam" id="PF00290">
    <property type="entry name" value="Trp_syntA"/>
    <property type="match status" value="1"/>
</dbReference>
<dbReference type="UniPathway" id="UPA00035">
    <property type="reaction ID" value="UER00044"/>
</dbReference>
<name>A0A7I9VSE2_9BACT</name>
<dbReference type="HAMAP" id="MF_00131">
    <property type="entry name" value="Trp_synth_alpha"/>
    <property type="match status" value="1"/>
</dbReference>
<keyword evidence="6 9" id="KW-0057">Aromatic amino acid biosynthesis</keyword>
<dbReference type="InterPro" id="IPR018204">
    <property type="entry name" value="Trp_synthase_alpha_AS"/>
</dbReference>
<keyword evidence="5 9" id="KW-0822">Tryptophan biosynthesis</keyword>
<dbReference type="EMBL" id="BJTG01000013">
    <property type="protein sequence ID" value="GEJ59372.1"/>
    <property type="molecule type" value="Genomic_DNA"/>
</dbReference>
<dbReference type="RefSeq" id="WP_176068799.1">
    <property type="nucleotide sequence ID" value="NZ_BJTG01000013.1"/>
</dbReference>
<dbReference type="PANTHER" id="PTHR43406">
    <property type="entry name" value="TRYPTOPHAN SYNTHASE, ALPHA CHAIN"/>
    <property type="match status" value="1"/>
</dbReference>
<dbReference type="FunFam" id="3.20.20.70:FF:000037">
    <property type="entry name" value="Tryptophan synthase alpha chain"/>
    <property type="match status" value="1"/>
</dbReference>
<gene>
    <name evidence="9 11" type="primary">trpA</name>
    <name evidence="11" type="ORF">AMYX_41130</name>
</gene>
<comment type="function">
    <text evidence="1 9">The alpha subunit is responsible for the aldol cleavage of indoleglycerol phosphate to indole and glyceraldehyde 3-phosphate.</text>
</comment>
<dbReference type="InterPro" id="IPR002028">
    <property type="entry name" value="Trp_synthase_suA"/>
</dbReference>
<dbReference type="PROSITE" id="PS00167">
    <property type="entry name" value="TRP_SYNTHASE_ALPHA"/>
    <property type="match status" value="1"/>
</dbReference>
<feature type="active site" description="Proton acceptor" evidence="9">
    <location>
        <position position="60"/>
    </location>
</feature>
<dbReference type="NCBIfam" id="TIGR00262">
    <property type="entry name" value="trpA"/>
    <property type="match status" value="1"/>
</dbReference>
<proteinExistence type="inferred from homology"/>
<comment type="catalytic activity">
    <reaction evidence="8 9">
        <text>(1S,2R)-1-C-(indol-3-yl)glycerol 3-phosphate + L-serine = D-glyceraldehyde 3-phosphate + L-tryptophan + H2O</text>
        <dbReference type="Rhea" id="RHEA:10532"/>
        <dbReference type="ChEBI" id="CHEBI:15377"/>
        <dbReference type="ChEBI" id="CHEBI:33384"/>
        <dbReference type="ChEBI" id="CHEBI:57912"/>
        <dbReference type="ChEBI" id="CHEBI:58866"/>
        <dbReference type="ChEBI" id="CHEBI:59776"/>
        <dbReference type="EC" id="4.2.1.20"/>
    </reaction>
</comment>
<comment type="caution">
    <text evidence="11">The sequence shown here is derived from an EMBL/GenBank/DDBJ whole genome shotgun (WGS) entry which is preliminary data.</text>
</comment>
<organism evidence="11 12">
    <name type="scientific">Anaeromyxobacter diazotrophicus</name>
    <dbReference type="NCBI Taxonomy" id="2590199"/>
    <lineage>
        <taxon>Bacteria</taxon>
        <taxon>Pseudomonadati</taxon>
        <taxon>Myxococcota</taxon>
        <taxon>Myxococcia</taxon>
        <taxon>Myxococcales</taxon>
        <taxon>Cystobacterineae</taxon>
        <taxon>Anaeromyxobacteraceae</taxon>
        <taxon>Anaeromyxobacter</taxon>
    </lineage>
</organism>
<keyword evidence="4 9" id="KW-0028">Amino-acid biosynthesis</keyword>
<evidence type="ECO:0000313" key="12">
    <source>
        <dbReference type="Proteomes" id="UP000503640"/>
    </source>
</evidence>
<comment type="pathway">
    <text evidence="2 9">Amino-acid biosynthesis; L-tryptophan biosynthesis; L-tryptophan from chorismate: step 5/5.</text>
</comment>
<protein>
    <recommendedName>
        <fullName evidence="9">Tryptophan synthase alpha chain</fullName>
        <ecNumber evidence="9">4.2.1.20</ecNumber>
    </recommendedName>
</protein>
<reference evidence="12" key="1">
    <citation type="journal article" date="2020" name="Appl. Environ. Microbiol.">
        <title>Diazotrophic Anaeromyxobacter Isolates from Soils.</title>
        <authorList>
            <person name="Masuda Y."/>
            <person name="Yamanaka H."/>
            <person name="Xu Z.X."/>
            <person name="Shiratori Y."/>
            <person name="Aono T."/>
            <person name="Amachi S."/>
            <person name="Senoo K."/>
            <person name="Itoh H."/>
        </authorList>
    </citation>
    <scope>NUCLEOTIDE SEQUENCE [LARGE SCALE GENOMIC DNA]</scope>
    <source>
        <strain evidence="12">R267</strain>
    </source>
</reference>
<evidence type="ECO:0000256" key="7">
    <source>
        <dbReference type="ARBA" id="ARBA00023239"/>
    </source>
</evidence>
<evidence type="ECO:0000256" key="9">
    <source>
        <dbReference type="HAMAP-Rule" id="MF_00131"/>
    </source>
</evidence>
<evidence type="ECO:0000256" key="1">
    <source>
        <dbReference type="ARBA" id="ARBA00003365"/>
    </source>
</evidence>
<evidence type="ECO:0000256" key="4">
    <source>
        <dbReference type="ARBA" id="ARBA00022605"/>
    </source>
</evidence>
<accession>A0A7I9VSE2</accession>
<evidence type="ECO:0000256" key="2">
    <source>
        <dbReference type="ARBA" id="ARBA00004733"/>
    </source>
</evidence>
<evidence type="ECO:0000313" key="11">
    <source>
        <dbReference type="EMBL" id="GEJ59372.1"/>
    </source>
</evidence>